<dbReference type="GO" id="GO:0003677">
    <property type="term" value="F:DNA binding"/>
    <property type="evidence" value="ECO:0007669"/>
    <property type="project" value="InterPro"/>
</dbReference>
<dbReference type="RefSeq" id="WP_107000146.1">
    <property type="nucleotide sequence ID" value="NZ_PYLO01000001.1"/>
</dbReference>
<feature type="domain" description="Wadjet protein JetD C-terminal" evidence="1">
    <location>
        <begin position="264"/>
        <end position="418"/>
    </location>
</feature>
<dbReference type="InterPro" id="IPR036078">
    <property type="entry name" value="Spo11/TopoVI_A_sf"/>
</dbReference>
<dbReference type="GO" id="GO:0005694">
    <property type="term" value="C:chromosome"/>
    <property type="evidence" value="ECO:0007669"/>
    <property type="project" value="InterPro"/>
</dbReference>
<evidence type="ECO:0000259" key="1">
    <source>
        <dbReference type="Pfam" id="PF09983"/>
    </source>
</evidence>
<proteinExistence type="predicted"/>
<dbReference type="AlphaFoldDB" id="A0A2T3FUQ6"/>
<name>A0A2T3FUQ6_9CLOT</name>
<dbReference type="Proteomes" id="UP000241048">
    <property type="component" value="Unassembled WGS sequence"/>
</dbReference>
<dbReference type="InterPro" id="IPR024534">
    <property type="entry name" value="JetD_C"/>
</dbReference>
<evidence type="ECO:0000313" key="3">
    <source>
        <dbReference type="Proteomes" id="UP000241048"/>
    </source>
</evidence>
<reference evidence="2 3" key="1">
    <citation type="submission" date="2018-03" db="EMBL/GenBank/DDBJ databases">
        <title>Lachnoclostridium SNUG30386 gen.nov., sp.nov., isolated from human faeces.</title>
        <authorList>
            <person name="Seo B."/>
            <person name="Jeon K."/>
            <person name="Ko G."/>
        </authorList>
    </citation>
    <scope>NUCLEOTIDE SEQUENCE [LARGE SCALE GENOMIC DNA]</scope>
    <source>
        <strain evidence="2 3">SNUG30386</strain>
    </source>
</reference>
<dbReference type="SUPFAM" id="SSF56726">
    <property type="entry name" value="DNA topoisomerase IV, alpha subunit"/>
    <property type="match status" value="1"/>
</dbReference>
<comment type="caution">
    <text evidence="2">The sequence shown here is derived from an EMBL/GenBank/DDBJ whole genome shotgun (WGS) entry which is preliminary data.</text>
</comment>
<accession>A0A2T3FUQ6</accession>
<protein>
    <recommendedName>
        <fullName evidence="1">Wadjet protein JetD C-terminal domain-containing protein</fullName>
    </recommendedName>
</protein>
<keyword evidence="3" id="KW-1185">Reference proteome</keyword>
<organism evidence="2 3">
    <name type="scientific">Clostridium fessum</name>
    <dbReference type="NCBI Taxonomy" id="2126740"/>
    <lineage>
        <taxon>Bacteria</taxon>
        <taxon>Bacillati</taxon>
        <taxon>Bacillota</taxon>
        <taxon>Clostridia</taxon>
        <taxon>Eubacteriales</taxon>
        <taxon>Clostridiaceae</taxon>
        <taxon>Clostridium</taxon>
    </lineage>
</organism>
<dbReference type="Pfam" id="PF09983">
    <property type="entry name" value="JetD_C"/>
    <property type="match status" value="1"/>
</dbReference>
<gene>
    <name evidence="2" type="ORF">C7U56_03460</name>
</gene>
<evidence type="ECO:0000313" key="2">
    <source>
        <dbReference type="EMBL" id="PST38989.1"/>
    </source>
</evidence>
<dbReference type="Gene3D" id="3.40.1360.10">
    <property type="match status" value="1"/>
</dbReference>
<sequence>MADRKEWKEQLLSKLLDQYEKSVTYAGENKVKQVFSVKPSDIFKGYNKDFLPPEQLFQEKEFERLIRQMESEGLIHVVPPNTGILRQICAVPERWEDYYACLNRTEKNILKKRLEEVYHRFCQCDLLEAYGKEKLQTLKNSRARKLDEKKVEKEITEAEAIWKLVQFLKENQEKQRTTLEREMSEAVLHDSKQWEKIYRKKVCGILEHTGRYDEPLAELEEERERQTALLEEFYIYSNPAYIYLKGDARICLEDGRELRIYHDLPMSIPFETFQKAKSIHIRDAALMTVENLTSFHRLEREHIFYLFLSGYHTRTKQALLQRIARENPGLSWYHFGDLDPDGLAIAGHLIRKTGLPFQLCAMGVQELQQFQTYAKPLEAPDRTKAEAMIKQGSSYAGILRYMLEHNCKLEQEIISWQETRLESFL</sequence>
<dbReference type="EMBL" id="PYLO01000001">
    <property type="protein sequence ID" value="PST38989.1"/>
    <property type="molecule type" value="Genomic_DNA"/>
</dbReference>